<keyword evidence="6" id="KW-0963">Cytoplasm</keyword>
<feature type="binding site" evidence="6">
    <location>
        <position position="103"/>
    </location>
    <ligand>
        <name>GTP</name>
        <dbReference type="ChEBI" id="CHEBI:37565"/>
    </ligand>
</feature>
<comment type="caution">
    <text evidence="6">Lacks conserved residue(s) required for the propagation of feature annotation.</text>
</comment>
<keyword evidence="5 6" id="KW-0501">Molybdenum cofactor biosynthesis</keyword>
<dbReference type="Pfam" id="PF00208">
    <property type="entry name" value="ELFV_dehydrog"/>
    <property type="match status" value="1"/>
</dbReference>
<evidence type="ECO:0000256" key="3">
    <source>
        <dbReference type="ARBA" id="ARBA00023002"/>
    </source>
</evidence>
<feature type="region of interest" description="Disordered" evidence="8">
    <location>
        <begin position="168"/>
        <end position="208"/>
    </location>
</feature>
<dbReference type="CDD" id="cd02503">
    <property type="entry name" value="MobA"/>
    <property type="match status" value="1"/>
</dbReference>
<dbReference type="Proteomes" id="UP000006365">
    <property type="component" value="Chromosome"/>
</dbReference>
<comment type="function">
    <text evidence="6">Transfers a GMP moiety from GTP to Mo-molybdopterin (Mo-MPT) cofactor (Moco or molybdenum cofactor) to form Mo-molybdopterin guanine dinucleotide (Mo-MGD) cofactor.</text>
</comment>
<dbReference type="GO" id="GO:0005525">
    <property type="term" value="F:GTP binding"/>
    <property type="evidence" value="ECO:0007669"/>
    <property type="project" value="UniProtKB-UniRule"/>
</dbReference>
<evidence type="ECO:0000256" key="8">
    <source>
        <dbReference type="SAM" id="MobiDB-lite"/>
    </source>
</evidence>
<comment type="cofactor">
    <cofactor evidence="6">
        <name>Mg(2+)</name>
        <dbReference type="ChEBI" id="CHEBI:18420"/>
    </cofactor>
</comment>
<name>A0A7U4DQD2_DESPD</name>
<evidence type="ECO:0000256" key="6">
    <source>
        <dbReference type="HAMAP-Rule" id="MF_00316"/>
    </source>
</evidence>
<keyword evidence="6" id="KW-0460">Magnesium</keyword>
<dbReference type="GO" id="GO:0004354">
    <property type="term" value="F:glutamate dehydrogenase (NADP+) activity"/>
    <property type="evidence" value="ECO:0007669"/>
    <property type="project" value="TreeGrafter"/>
</dbReference>
<keyword evidence="3 7" id="KW-0560">Oxidoreductase</keyword>
<dbReference type="InterPro" id="IPR036291">
    <property type="entry name" value="NAD(P)-bd_dom_sf"/>
</dbReference>
<dbReference type="Pfam" id="PF02812">
    <property type="entry name" value="ELFV_dehydrog_N"/>
    <property type="match status" value="1"/>
</dbReference>
<keyword evidence="4 6" id="KW-0342">GTP-binding</keyword>
<dbReference type="FunFam" id="1.10.285.10:FF:000001">
    <property type="entry name" value="Glutamate dehydrogenase"/>
    <property type="match status" value="1"/>
</dbReference>
<comment type="similarity">
    <text evidence="1 7">Belongs to the Glu/Leu/Phe/Val dehydrogenases family.</text>
</comment>
<keyword evidence="6" id="KW-0808">Transferase</keyword>
<feature type="binding site" evidence="6">
    <location>
        <position position="29"/>
    </location>
    <ligand>
        <name>GTP</name>
        <dbReference type="ChEBI" id="CHEBI:37565"/>
    </ligand>
</feature>
<dbReference type="SUPFAM" id="SSF51735">
    <property type="entry name" value="NAD(P)-binding Rossmann-fold domains"/>
    <property type="match status" value="1"/>
</dbReference>
<dbReference type="NCBIfam" id="NF006929">
    <property type="entry name" value="PRK09414.1"/>
    <property type="match status" value="1"/>
</dbReference>
<dbReference type="InterPro" id="IPR006096">
    <property type="entry name" value="Glu/Leu/Phe/Val/Trp_DH_C"/>
</dbReference>
<gene>
    <name evidence="6" type="primary">mobA</name>
    <name evidence="10" type="ordered locus">Despr_2778</name>
</gene>
<dbReference type="SUPFAM" id="SSF53223">
    <property type="entry name" value="Aminoacid dehydrogenase-like, N-terminal domain"/>
    <property type="match status" value="1"/>
</dbReference>
<dbReference type="InterPro" id="IPR033922">
    <property type="entry name" value="NAD_bind_Glu_DH"/>
</dbReference>
<dbReference type="InterPro" id="IPR025877">
    <property type="entry name" value="MobA-like_NTP_Trfase"/>
</dbReference>
<evidence type="ECO:0000256" key="1">
    <source>
        <dbReference type="ARBA" id="ARBA00006382"/>
    </source>
</evidence>
<dbReference type="InterPro" id="IPR006097">
    <property type="entry name" value="Glu/Leu/Phe/Val/Trp_DH_dimer"/>
</dbReference>
<dbReference type="FunFam" id="3.40.50.720:FF:000030">
    <property type="entry name" value="Glutamate dehydrogenase"/>
    <property type="match status" value="1"/>
</dbReference>
<dbReference type="PRINTS" id="PR00082">
    <property type="entry name" value="GLFDHDRGNASE"/>
</dbReference>
<dbReference type="Gene3D" id="3.40.50.10860">
    <property type="entry name" value="Leucine Dehydrogenase, chain A, domain 1"/>
    <property type="match status" value="1"/>
</dbReference>
<evidence type="ECO:0000313" key="10">
    <source>
        <dbReference type="EMBL" id="ADW18912.1"/>
    </source>
</evidence>
<evidence type="ECO:0000256" key="5">
    <source>
        <dbReference type="ARBA" id="ARBA00023150"/>
    </source>
</evidence>
<dbReference type="Pfam" id="PF12804">
    <property type="entry name" value="NTP_transf_3"/>
    <property type="match status" value="1"/>
</dbReference>
<keyword evidence="6" id="KW-0547">Nucleotide-binding</keyword>
<comment type="similarity">
    <text evidence="6">Belongs to the MobA family.</text>
</comment>
<dbReference type="GO" id="GO:0006537">
    <property type="term" value="P:glutamate biosynthetic process"/>
    <property type="evidence" value="ECO:0007669"/>
    <property type="project" value="UniProtKB-ARBA"/>
</dbReference>
<reference evidence="10 11" key="1">
    <citation type="journal article" date="2011" name="Stand. Genomic Sci.">
        <title>Complete genome sequence of Desulfobulbus propionicus type strain (1pr3).</title>
        <authorList>
            <person name="Pagani I."/>
            <person name="Lapidus A."/>
            <person name="Nolan M."/>
            <person name="Lucas S."/>
            <person name="Hammon N."/>
            <person name="Deshpande S."/>
            <person name="Cheng J.F."/>
            <person name="Chertkov O."/>
            <person name="Davenport K."/>
            <person name="Tapia R."/>
            <person name="Han C."/>
            <person name="Goodwin L."/>
            <person name="Pitluck S."/>
            <person name="Liolios K."/>
            <person name="Mavromatis K."/>
            <person name="Ivanova N."/>
            <person name="Mikhailova N."/>
            <person name="Pati A."/>
            <person name="Chen A."/>
            <person name="Palaniappan K."/>
            <person name="Land M."/>
            <person name="Hauser L."/>
            <person name="Chang Y.J."/>
            <person name="Jeffries C.D."/>
            <person name="Detter J.C."/>
            <person name="Brambilla E."/>
            <person name="Kannan K.P."/>
            <person name="Djao O.D."/>
            <person name="Rohde M."/>
            <person name="Pukall R."/>
            <person name="Spring S."/>
            <person name="Goker M."/>
            <person name="Sikorski J."/>
            <person name="Woyke T."/>
            <person name="Bristow J."/>
            <person name="Eisen J.A."/>
            <person name="Markowitz V."/>
            <person name="Hugenholtz P."/>
            <person name="Kyrpides N.C."/>
            <person name="Klenk H.P."/>
        </authorList>
    </citation>
    <scope>NUCLEOTIDE SEQUENCE [LARGE SCALE GENOMIC DNA]</scope>
    <source>
        <strain evidence="11">ATCC 33891 / DSM 2032 / 1pr3</strain>
    </source>
</reference>
<dbReference type="FunFam" id="3.40.50.10860:FF:000002">
    <property type="entry name" value="Glutamate dehydrogenase"/>
    <property type="match status" value="1"/>
</dbReference>
<feature type="binding site" evidence="6">
    <location>
        <begin position="17"/>
        <end position="19"/>
    </location>
    <ligand>
        <name>GTP</name>
        <dbReference type="ChEBI" id="CHEBI:37565"/>
    </ligand>
</feature>
<proteinExistence type="inferred from homology"/>
<dbReference type="InterPro" id="IPR050724">
    <property type="entry name" value="Glu_Leu_Phe_Val_DH"/>
</dbReference>
<keyword evidence="11" id="KW-1185">Reference proteome</keyword>
<dbReference type="AlphaFoldDB" id="A0A7U4DQD2"/>
<dbReference type="InterPro" id="IPR029044">
    <property type="entry name" value="Nucleotide-diphossugar_trans"/>
</dbReference>
<dbReference type="InterPro" id="IPR006095">
    <property type="entry name" value="Glu/Leu/Phe/Val/Trp_DH"/>
</dbReference>
<dbReference type="PROSITE" id="PS00074">
    <property type="entry name" value="GLFV_DEHYDROGENASE"/>
    <property type="match status" value="1"/>
</dbReference>
<dbReference type="GO" id="GO:0005829">
    <property type="term" value="C:cytosol"/>
    <property type="evidence" value="ECO:0007669"/>
    <property type="project" value="TreeGrafter"/>
</dbReference>
<accession>A0A7U4DQD2</accession>
<feature type="domain" description="Glutamate/phenylalanine/leucine/valine/L-tryptophan dehydrogenase C-terminal" evidence="9">
    <location>
        <begin position="410"/>
        <end position="659"/>
    </location>
</feature>
<keyword evidence="6" id="KW-0479">Metal-binding</keyword>
<comment type="domain">
    <text evidence="6">The N-terminal domain determines nucleotide recognition and specific binding, while the C-terminal domain determines the specific binding to the target protein.</text>
</comment>
<feature type="binding site" evidence="6">
    <location>
        <position position="103"/>
    </location>
    <ligand>
        <name>Mg(2+)</name>
        <dbReference type="ChEBI" id="CHEBI:18420"/>
    </ligand>
</feature>
<comment type="subcellular location">
    <subcellularLocation>
        <location evidence="6">Cytoplasm</location>
    </subcellularLocation>
</comment>
<dbReference type="EMBL" id="CP002364">
    <property type="protein sequence ID" value="ADW18912.1"/>
    <property type="molecule type" value="Genomic_DNA"/>
</dbReference>
<dbReference type="InterPro" id="IPR013482">
    <property type="entry name" value="Molybde_CF_guanTrfase"/>
</dbReference>
<evidence type="ECO:0000256" key="4">
    <source>
        <dbReference type="ARBA" id="ARBA00023134"/>
    </source>
</evidence>
<protein>
    <recommendedName>
        <fullName evidence="6">Probable molybdenum cofactor guanylyltransferase</fullName>
        <shortName evidence="6">MoCo guanylyltransferase</shortName>
        <ecNumber evidence="6">2.7.7.77</ecNumber>
    </recommendedName>
    <alternativeName>
        <fullName evidence="6">GTP:molybdopterin guanylyltransferase</fullName>
    </alternativeName>
    <alternativeName>
        <fullName evidence="6">Mo-MPT guanylyltransferase</fullName>
    </alternativeName>
    <alternativeName>
        <fullName evidence="6">Molybdopterin guanylyltransferase</fullName>
    </alternativeName>
    <alternativeName>
        <fullName evidence="6">Molybdopterin-guanine dinucleotide synthase</fullName>
        <shortName evidence="6">MGD synthase</shortName>
    </alternativeName>
</protein>
<dbReference type="GO" id="GO:0006777">
    <property type="term" value="P:Mo-molybdopterin cofactor biosynthetic process"/>
    <property type="evidence" value="ECO:0007669"/>
    <property type="project" value="UniProtKB-KW"/>
</dbReference>
<dbReference type="CDD" id="cd05313">
    <property type="entry name" value="NAD_bind_2_Glu_DH"/>
    <property type="match status" value="1"/>
</dbReference>
<dbReference type="Gene3D" id="1.10.285.10">
    <property type="entry name" value="Glutamate Dehydrogenase, chain A, domain 3"/>
    <property type="match status" value="2"/>
</dbReference>
<evidence type="ECO:0000313" key="11">
    <source>
        <dbReference type="Proteomes" id="UP000006365"/>
    </source>
</evidence>
<dbReference type="Gene3D" id="3.40.50.720">
    <property type="entry name" value="NAD(P)-binding Rossmann-like Domain"/>
    <property type="match status" value="1"/>
</dbReference>
<dbReference type="InterPro" id="IPR046346">
    <property type="entry name" value="Aminoacid_DH-like_N_sf"/>
</dbReference>
<sequence length="661" mass="71663">MMSIREHGRTPVWGCVLIGGKSSRMGTPKHLLETAGRTWIERTVAVLRGRVEQVVIAGAGALPAALAEMIRVDDVPGLAGPLAGILAAFRAFPDVSWLVVACDLPDMGEEALQWLLDCRQPGVVAVMPDLAGNGRVEPLLAYYDQSCRPLLEAMAASNQRRINQLRSAPGVATPRPPEHLRPSWRNVNTPRDLGTADSSIGRGSAEAKQKPAVDEVLATILRRDPEQREFHQAVGELLATIRPVLDRHPEYRRHAVVERLVEPERMIMFRVPWMDDQGAIHVNRGYRVEMNSAIGPYKGGLRFHPSVNLSIIKFLAFEQVFKNSLTTLAMGGAKGGADFDPKGRSDAEIMRFCQAFMAELFRHIGEDTDVPAGDIGVGAREIGYLFGMYKKLQNKFTGVLTGKGLAWGGSLIRPEATGYGVVYFTAAMLAHRGETLAGKRCLVSGSGNVAQFVAEKIVQMGGTVLSLSDSSGHIYDEEGIDASKLEFIKTLKNIHRGRIGEYSERYPHALYVAANPTLGWNPLWRYPADCALPAATQNELNLADAQHLAAAGVRLVCEGANMPSTPEAIAFFRDQGILFGPAKAANAGGVAVSGLEMAQDAMRISWSREEVEGRLRAIMHTIHRTCLEAAAAYGLEGDYLAGANIAGFVKVADAMLDQGLV</sequence>
<evidence type="ECO:0000256" key="2">
    <source>
        <dbReference type="ARBA" id="ARBA00011643"/>
    </source>
</evidence>
<feature type="binding site" evidence="6">
    <location>
        <position position="73"/>
    </location>
    <ligand>
        <name>GTP</name>
        <dbReference type="ChEBI" id="CHEBI:37565"/>
    </ligand>
</feature>
<dbReference type="PANTHER" id="PTHR43571">
    <property type="entry name" value="NADP-SPECIFIC GLUTAMATE DEHYDROGENASE 1-RELATED"/>
    <property type="match status" value="1"/>
</dbReference>
<evidence type="ECO:0000259" key="9">
    <source>
        <dbReference type="SMART" id="SM00839"/>
    </source>
</evidence>
<dbReference type="GO" id="GO:0061603">
    <property type="term" value="F:molybdenum cofactor guanylyltransferase activity"/>
    <property type="evidence" value="ECO:0007669"/>
    <property type="project" value="UniProtKB-EC"/>
</dbReference>
<comment type="catalytic activity">
    <reaction evidence="6">
        <text>Mo-molybdopterin + GTP + H(+) = Mo-molybdopterin guanine dinucleotide + diphosphate</text>
        <dbReference type="Rhea" id="RHEA:34243"/>
        <dbReference type="ChEBI" id="CHEBI:15378"/>
        <dbReference type="ChEBI" id="CHEBI:33019"/>
        <dbReference type="ChEBI" id="CHEBI:37565"/>
        <dbReference type="ChEBI" id="CHEBI:71302"/>
        <dbReference type="ChEBI" id="CHEBI:71310"/>
        <dbReference type="EC" id="2.7.7.77"/>
    </reaction>
</comment>
<dbReference type="SUPFAM" id="SSF53448">
    <property type="entry name" value="Nucleotide-diphospho-sugar transferases"/>
    <property type="match status" value="1"/>
</dbReference>
<organism evidence="10 11">
    <name type="scientific">Desulfobulbus propionicus (strain ATCC 33891 / DSM 2032 / VKM B-1956 / 1pr3)</name>
    <dbReference type="NCBI Taxonomy" id="577650"/>
    <lineage>
        <taxon>Bacteria</taxon>
        <taxon>Pseudomonadati</taxon>
        <taxon>Thermodesulfobacteriota</taxon>
        <taxon>Desulfobulbia</taxon>
        <taxon>Desulfobulbales</taxon>
        <taxon>Desulfobulbaceae</taxon>
        <taxon>Desulfobulbus</taxon>
    </lineage>
</organism>
<dbReference type="GO" id="GO:0046872">
    <property type="term" value="F:metal ion binding"/>
    <property type="evidence" value="ECO:0007669"/>
    <property type="project" value="UniProtKB-KW"/>
</dbReference>
<comment type="subunit">
    <text evidence="2">Homohexamer.</text>
</comment>
<dbReference type="HAMAP" id="MF_00316">
    <property type="entry name" value="MobA"/>
    <property type="match status" value="1"/>
</dbReference>
<evidence type="ECO:0000256" key="7">
    <source>
        <dbReference type="RuleBase" id="RU004417"/>
    </source>
</evidence>
<dbReference type="KEGG" id="dpr:Despr_2778"/>
<dbReference type="Gene3D" id="3.90.550.10">
    <property type="entry name" value="Spore Coat Polysaccharide Biosynthesis Protein SpsA, Chain A"/>
    <property type="match status" value="1"/>
</dbReference>
<dbReference type="EC" id="2.7.7.77" evidence="6"/>
<dbReference type="SMART" id="SM00839">
    <property type="entry name" value="ELFV_dehydrog"/>
    <property type="match status" value="1"/>
</dbReference>
<dbReference type="PANTHER" id="PTHR43571:SF1">
    <property type="entry name" value="NADP-SPECIFIC GLUTAMATE DEHYDROGENASE 1-RELATED"/>
    <property type="match status" value="1"/>
</dbReference>
<dbReference type="InterPro" id="IPR033524">
    <property type="entry name" value="Glu/Leu/Phe/Val_DH_AS"/>
</dbReference>